<dbReference type="Proteomes" id="UP000051952">
    <property type="component" value="Unassembled WGS sequence"/>
</dbReference>
<gene>
    <name evidence="2" type="ORF">BSAL_86800</name>
</gene>
<proteinExistence type="predicted"/>
<sequence length="584" mass="65176">MEVNAIATARQLEQSPPPMESTESRVRARDRLTINAAMRQVMIERMSIVGRPSEALLGQFLEQLDGGDVDVLVNMMKYALKAAVRSYRYVMLRFRAMVRASKCIRLFWLGSRFRFSSKLQRLILMWRRDEDEARKKLLNRSRKPVAPGAAGKDDGNTKSAPNRSSSQATKKSNDQQAPLNTSSSEQTNTTGDGDDDEFVLQQFISLRAPVELKRRVLMRHYKNLATDFRARWKLWRQKRREFDAELSTLQEGLGHSTTVDEGSGVHHHHHQKSKVLAAIQKRQSEFPPEPKFKWFQQLSSLSARERFEACLQHQLQRKHQGTEESGDDGWIALSLAACARHARQIEERAIAQQQGGGLGVSGGGGGAGPSITYLPRFNNVKSKVMDLASRGSGDAQVVRRVNRYGEVETTLLSSSTVINATKTLDLKAELPTLSRFKSEPWNYPPRPRGHPSASRRSASPGILASSSPAKSSGGGKPRATSAMAHYTDYAMHRASESDAMVQLDPMSKSLVLRGVLRPPARAALGPRSDVDVHFFFCTEHQSRMRWCNLTRCRRALFSVVSFGPPLGQPLGLDQMLTCIEIAQG</sequence>
<protein>
    <submittedName>
        <fullName evidence="2">Uncharacterized protein</fullName>
    </submittedName>
</protein>
<keyword evidence="3" id="KW-1185">Reference proteome</keyword>
<feature type="compositionally biased region" description="Polar residues" evidence="1">
    <location>
        <begin position="157"/>
        <end position="191"/>
    </location>
</feature>
<feature type="region of interest" description="Disordered" evidence="1">
    <location>
        <begin position="137"/>
        <end position="194"/>
    </location>
</feature>
<feature type="region of interest" description="Disordered" evidence="1">
    <location>
        <begin position="436"/>
        <end position="480"/>
    </location>
</feature>
<evidence type="ECO:0000313" key="3">
    <source>
        <dbReference type="Proteomes" id="UP000051952"/>
    </source>
</evidence>
<organism evidence="2 3">
    <name type="scientific">Bodo saltans</name>
    <name type="common">Flagellated protozoan</name>
    <dbReference type="NCBI Taxonomy" id="75058"/>
    <lineage>
        <taxon>Eukaryota</taxon>
        <taxon>Discoba</taxon>
        <taxon>Euglenozoa</taxon>
        <taxon>Kinetoplastea</taxon>
        <taxon>Metakinetoplastina</taxon>
        <taxon>Eubodonida</taxon>
        <taxon>Bodonidae</taxon>
        <taxon>Bodo</taxon>
    </lineage>
</organism>
<evidence type="ECO:0000256" key="1">
    <source>
        <dbReference type="SAM" id="MobiDB-lite"/>
    </source>
</evidence>
<dbReference type="AlphaFoldDB" id="A0A0S4J1Q2"/>
<accession>A0A0S4J1Q2</accession>
<dbReference type="EMBL" id="CYKH01001067">
    <property type="protein sequence ID" value="CUG81671.1"/>
    <property type="molecule type" value="Genomic_DNA"/>
</dbReference>
<reference evidence="3" key="1">
    <citation type="submission" date="2015-09" db="EMBL/GenBank/DDBJ databases">
        <authorList>
            <consortium name="Pathogen Informatics"/>
        </authorList>
    </citation>
    <scope>NUCLEOTIDE SEQUENCE [LARGE SCALE GENOMIC DNA]</scope>
    <source>
        <strain evidence="3">Lake Konstanz</strain>
    </source>
</reference>
<evidence type="ECO:0000313" key="2">
    <source>
        <dbReference type="EMBL" id="CUG81671.1"/>
    </source>
</evidence>
<dbReference type="VEuPathDB" id="TriTrypDB:BSAL_86800"/>
<name>A0A0S4J1Q2_BODSA</name>